<dbReference type="AlphaFoldDB" id="A0A6D2JPK9"/>
<evidence type="ECO:0000256" key="1">
    <source>
        <dbReference type="SAM" id="MobiDB-lite"/>
    </source>
</evidence>
<name>A0A6D2JPK9_9BRAS</name>
<organism evidence="2 3">
    <name type="scientific">Microthlaspi erraticum</name>
    <dbReference type="NCBI Taxonomy" id="1685480"/>
    <lineage>
        <taxon>Eukaryota</taxon>
        <taxon>Viridiplantae</taxon>
        <taxon>Streptophyta</taxon>
        <taxon>Embryophyta</taxon>
        <taxon>Tracheophyta</taxon>
        <taxon>Spermatophyta</taxon>
        <taxon>Magnoliopsida</taxon>
        <taxon>eudicotyledons</taxon>
        <taxon>Gunneridae</taxon>
        <taxon>Pentapetalae</taxon>
        <taxon>rosids</taxon>
        <taxon>malvids</taxon>
        <taxon>Brassicales</taxon>
        <taxon>Brassicaceae</taxon>
        <taxon>Coluteocarpeae</taxon>
        <taxon>Microthlaspi</taxon>
    </lineage>
</organism>
<reference evidence="2" key="1">
    <citation type="submission" date="2020-01" db="EMBL/GenBank/DDBJ databases">
        <authorList>
            <person name="Mishra B."/>
        </authorList>
    </citation>
    <scope>NUCLEOTIDE SEQUENCE [LARGE SCALE GENOMIC DNA]</scope>
</reference>
<feature type="compositionally biased region" description="Polar residues" evidence="1">
    <location>
        <begin position="42"/>
        <end position="53"/>
    </location>
</feature>
<feature type="region of interest" description="Disordered" evidence="1">
    <location>
        <begin position="31"/>
        <end position="159"/>
    </location>
</feature>
<evidence type="ECO:0000313" key="2">
    <source>
        <dbReference type="EMBL" id="CAA7045898.1"/>
    </source>
</evidence>
<protein>
    <submittedName>
        <fullName evidence="2">Uncharacterized protein</fullName>
    </submittedName>
</protein>
<sequence length="159" mass="17150">MEVMEIVGKGPLRAPITLALEMEFIGKRSYNQKSEDCPDGSIENSAQTAQSGWPRNERFTLGQISSVRLKSRPKSKTGKLRPAVGHATTAHTNAAHDHAARAGKQSLAAAQPVSRTTADGAVRAGNYVPRPAENSSANLHPSDHSGRPQSVRPRPFRSY</sequence>
<keyword evidence="3" id="KW-1185">Reference proteome</keyword>
<feature type="compositionally biased region" description="Basic residues" evidence="1">
    <location>
        <begin position="69"/>
        <end position="79"/>
    </location>
</feature>
<dbReference type="EMBL" id="CACVBM020001332">
    <property type="protein sequence ID" value="CAA7045898.1"/>
    <property type="molecule type" value="Genomic_DNA"/>
</dbReference>
<comment type="caution">
    <text evidence="2">The sequence shown here is derived from an EMBL/GenBank/DDBJ whole genome shotgun (WGS) entry which is preliminary data.</text>
</comment>
<evidence type="ECO:0000313" key="3">
    <source>
        <dbReference type="Proteomes" id="UP000467841"/>
    </source>
</evidence>
<proteinExistence type="predicted"/>
<feature type="compositionally biased region" description="Low complexity" evidence="1">
    <location>
        <begin position="83"/>
        <end position="93"/>
    </location>
</feature>
<accession>A0A6D2JPK9</accession>
<dbReference type="Proteomes" id="UP000467841">
    <property type="component" value="Unassembled WGS sequence"/>
</dbReference>
<gene>
    <name evidence="2" type="ORF">MERR_LOCUS33133</name>
</gene>